<dbReference type="InterPro" id="IPR036102">
    <property type="entry name" value="OsmC/Ohrsf"/>
</dbReference>
<dbReference type="HOGENOM" id="CLU_105860_0_0_6"/>
<gene>
    <name evidence="1" type="ORF">RED65_12837</name>
</gene>
<dbReference type="InterPro" id="IPR003718">
    <property type="entry name" value="OsmC/Ohr_fam"/>
</dbReference>
<dbReference type="InterPro" id="IPR052707">
    <property type="entry name" value="OsmC_Ohr_Peroxiredoxin"/>
</dbReference>
<dbReference type="Gene3D" id="3.30.300.20">
    <property type="match status" value="1"/>
</dbReference>
<protein>
    <submittedName>
        <fullName evidence="1">Predicted redox protein</fullName>
    </submittedName>
</protein>
<accession>Q1MZF3</accession>
<dbReference type="EMBL" id="AAQH01000019">
    <property type="protein sequence ID" value="EAT11313.1"/>
    <property type="molecule type" value="Genomic_DNA"/>
</dbReference>
<dbReference type="PANTHER" id="PTHR42830:SF2">
    <property type="entry name" value="OSMC_OHR FAMILY PROTEIN"/>
    <property type="match status" value="1"/>
</dbReference>
<evidence type="ECO:0000313" key="1">
    <source>
        <dbReference type="EMBL" id="EAT11313.1"/>
    </source>
</evidence>
<reference evidence="1 2" key="1">
    <citation type="submission" date="2006-03" db="EMBL/GenBank/DDBJ databases">
        <authorList>
            <person name="Pinhassi J."/>
            <person name="Pedros-Alio C."/>
            <person name="Ferriera S."/>
            <person name="Johnson J."/>
            <person name="Kravitz S."/>
            <person name="Halpern A."/>
            <person name="Remington K."/>
            <person name="Beeson K."/>
            <person name="Tran B."/>
            <person name="Rogers Y.-H."/>
            <person name="Friedman R."/>
            <person name="Venter J.C."/>
        </authorList>
    </citation>
    <scope>NUCLEOTIDE SEQUENCE [LARGE SCALE GENOMIC DNA]</scope>
    <source>
        <strain evidence="1 2">RED65</strain>
    </source>
</reference>
<name>Q1MZF3_9GAMM</name>
<dbReference type="SUPFAM" id="SSF82784">
    <property type="entry name" value="OsmC-like"/>
    <property type="match status" value="1"/>
</dbReference>
<proteinExistence type="predicted"/>
<evidence type="ECO:0000313" key="2">
    <source>
        <dbReference type="Proteomes" id="UP000004263"/>
    </source>
</evidence>
<dbReference type="InterPro" id="IPR015946">
    <property type="entry name" value="KH_dom-like_a/b"/>
</dbReference>
<keyword evidence="2" id="KW-1185">Reference proteome</keyword>
<comment type="caution">
    <text evidence="1">The sequence shown here is derived from an EMBL/GenBank/DDBJ whole genome shotgun (WGS) entry which is preliminary data.</text>
</comment>
<dbReference type="Pfam" id="PF02566">
    <property type="entry name" value="OsmC"/>
    <property type="match status" value="1"/>
</dbReference>
<sequence>MSEHHAHIVWQKDGDFSHEGYNTAHNAEASGQSLAMATANTEQHVDPEQALAMSLASCHMLTFLALAAKKRLVVEHYEDNPIAYVEQNEDSRYYVPRIRLRPQVRFAGEVKASAIESMHHKAHQHCFISNSLQSEVIIEPQ</sequence>
<dbReference type="AlphaFoldDB" id="Q1MZF3"/>
<dbReference type="RefSeq" id="WP_007018570.1">
    <property type="nucleotide sequence ID" value="NZ_CH724117.1"/>
</dbReference>
<dbReference type="Proteomes" id="UP000004263">
    <property type="component" value="Unassembled WGS sequence"/>
</dbReference>
<organism evidence="1 2">
    <name type="scientific">Bermanella marisrubri</name>
    <dbReference type="NCBI Taxonomy" id="207949"/>
    <lineage>
        <taxon>Bacteria</taxon>
        <taxon>Pseudomonadati</taxon>
        <taxon>Pseudomonadota</taxon>
        <taxon>Gammaproteobacteria</taxon>
        <taxon>Oceanospirillales</taxon>
        <taxon>Oceanospirillaceae</taxon>
        <taxon>Bermanella</taxon>
    </lineage>
</organism>
<dbReference type="PANTHER" id="PTHR42830">
    <property type="entry name" value="OSMOTICALLY INDUCIBLE FAMILY PROTEIN"/>
    <property type="match status" value="1"/>
</dbReference>
<dbReference type="STRING" id="207949.RED65_12837"/>